<keyword evidence="4" id="KW-1185">Reference proteome</keyword>
<dbReference type="InterPro" id="IPR055407">
    <property type="entry name" value="TraM_C"/>
</dbReference>
<evidence type="ECO:0000256" key="1">
    <source>
        <dbReference type="SAM" id="Phobius"/>
    </source>
</evidence>
<evidence type="ECO:0000259" key="2">
    <source>
        <dbReference type="Pfam" id="PF12508"/>
    </source>
</evidence>
<dbReference type="RefSeq" id="WP_377110740.1">
    <property type="nucleotide sequence ID" value="NZ_JBHTHZ010000001.1"/>
</dbReference>
<feature type="transmembrane region" description="Helical" evidence="1">
    <location>
        <begin position="20"/>
        <end position="41"/>
    </location>
</feature>
<protein>
    <submittedName>
        <fullName evidence="3">Conjugative transposon protein TraM</fullName>
    </submittedName>
</protein>
<keyword evidence="1" id="KW-1133">Transmembrane helix</keyword>
<evidence type="ECO:0000313" key="3">
    <source>
        <dbReference type="EMBL" id="MFD0792028.1"/>
    </source>
</evidence>
<keyword evidence="1" id="KW-0812">Transmembrane</keyword>
<feature type="domain" description="Conjugative transposon TraM C-terminal" evidence="2">
    <location>
        <begin position="118"/>
        <end position="234"/>
    </location>
</feature>
<dbReference type="Proteomes" id="UP001597010">
    <property type="component" value="Unassembled WGS sequence"/>
</dbReference>
<organism evidence="3 4">
    <name type="scientific">Mucilaginibacter litoreus</name>
    <dbReference type="NCBI Taxonomy" id="1048221"/>
    <lineage>
        <taxon>Bacteria</taxon>
        <taxon>Pseudomonadati</taxon>
        <taxon>Bacteroidota</taxon>
        <taxon>Sphingobacteriia</taxon>
        <taxon>Sphingobacteriales</taxon>
        <taxon>Sphingobacteriaceae</taxon>
        <taxon>Mucilaginibacter</taxon>
    </lineage>
</organism>
<evidence type="ECO:0000313" key="4">
    <source>
        <dbReference type="Proteomes" id="UP001597010"/>
    </source>
</evidence>
<reference evidence="4" key="1">
    <citation type="journal article" date="2019" name="Int. J. Syst. Evol. Microbiol.">
        <title>The Global Catalogue of Microorganisms (GCM) 10K type strain sequencing project: providing services to taxonomists for standard genome sequencing and annotation.</title>
        <authorList>
            <consortium name="The Broad Institute Genomics Platform"/>
            <consortium name="The Broad Institute Genome Sequencing Center for Infectious Disease"/>
            <person name="Wu L."/>
            <person name="Ma J."/>
        </authorList>
    </citation>
    <scope>NUCLEOTIDE SEQUENCE [LARGE SCALE GENOMIC DNA]</scope>
    <source>
        <strain evidence="4">CCUG 61484</strain>
    </source>
</reference>
<name>A0ABW3AMT9_9SPHI</name>
<dbReference type="Pfam" id="PF12508">
    <property type="entry name" value="Transposon_TraM"/>
    <property type="match status" value="1"/>
</dbReference>
<keyword evidence="1" id="KW-0472">Membrane</keyword>
<comment type="caution">
    <text evidence="3">The sequence shown here is derived from an EMBL/GenBank/DDBJ whole genome shotgun (WGS) entry which is preliminary data.</text>
</comment>
<gene>
    <name evidence="3" type="primary">traM</name>
    <name evidence="3" type="ORF">ACFQZX_00285</name>
</gene>
<dbReference type="EMBL" id="JBHTHZ010000001">
    <property type="protein sequence ID" value="MFD0792028.1"/>
    <property type="molecule type" value="Genomic_DNA"/>
</dbReference>
<accession>A0ABW3AMT9</accession>
<proteinExistence type="predicted"/>
<sequence>MFTHFKNIDTAFKHIKVFSICFLTGNVLIAAFASLLCYYSVDEAQQRVYILHNGKELSAFASDRKTNLPVVLRDHIKTFHEDFFNLSPDDKVIQTQVTKALYLADESAKKQYDNLRESYVFQKGQSLSGSCSVTNQRLLLEIRNIRIGTSIMPVNLTVFSLDGMAGINAPEAELGEAAGNGAGGALSGMQFVSMDQSIGTQAASAGISAAKELFTKKVKKIRVRLKGGQQVLLRINRN</sequence>